<proteinExistence type="predicted"/>
<gene>
    <name evidence="1" type="ORF">LEP1GSC108_4813</name>
</gene>
<reference evidence="1 2" key="1">
    <citation type="submission" date="2013-01" db="EMBL/GenBank/DDBJ databases">
        <authorList>
            <person name="Harkins D.M."/>
            <person name="Durkin A.S."/>
            <person name="Brinkac L.M."/>
            <person name="Haft D.H."/>
            <person name="Selengut J.D."/>
            <person name="Sanka R."/>
            <person name="DePew J."/>
            <person name="Purushe J."/>
            <person name="Chanthongthip A."/>
            <person name="Lattana O."/>
            <person name="Phetsouvanh R."/>
            <person name="Newton P.N."/>
            <person name="Vinetz J.M."/>
            <person name="Sutton G.G."/>
            <person name="Nierman W.C."/>
            <person name="Fouts D.E."/>
        </authorList>
    </citation>
    <scope>NUCLEOTIDE SEQUENCE [LARGE SCALE GENOMIC DNA]</scope>
    <source>
        <strain evidence="1 2">UI 13098</strain>
    </source>
</reference>
<dbReference type="Proteomes" id="UP000012118">
    <property type="component" value="Unassembled WGS sequence"/>
</dbReference>
<evidence type="ECO:0000313" key="1">
    <source>
        <dbReference type="EMBL" id="EMN90154.1"/>
    </source>
</evidence>
<name>M6Q4C3_9LEPT</name>
<comment type="caution">
    <text evidence="1">The sequence shown here is derived from an EMBL/GenBank/DDBJ whole genome shotgun (WGS) entry which is preliminary data.</text>
</comment>
<dbReference type="AlphaFoldDB" id="M6Q4C3"/>
<protein>
    <submittedName>
        <fullName evidence="1">Uncharacterized protein</fullName>
    </submittedName>
</protein>
<dbReference type="EMBL" id="AHNU02000045">
    <property type="protein sequence ID" value="EMN90154.1"/>
    <property type="molecule type" value="Genomic_DNA"/>
</dbReference>
<evidence type="ECO:0000313" key="2">
    <source>
        <dbReference type="Proteomes" id="UP000012118"/>
    </source>
</evidence>
<accession>M6Q4C3</accession>
<sequence length="58" mass="6909">MGTKFHRGFCRNSDRFLSSEPNTCGVMEYNFLQMEPIFFQKQIHHKSLDSIHSECVIW</sequence>
<keyword evidence="2" id="KW-1185">Reference proteome</keyword>
<organism evidence="1 2">
    <name type="scientific">Leptospira weilii str. UI 13098</name>
    <dbReference type="NCBI Taxonomy" id="1088542"/>
    <lineage>
        <taxon>Bacteria</taxon>
        <taxon>Pseudomonadati</taxon>
        <taxon>Spirochaetota</taxon>
        <taxon>Spirochaetia</taxon>
        <taxon>Leptospirales</taxon>
        <taxon>Leptospiraceae</taxon>
        <taxon>Leptospira</taxon>
    </lineage>
</organism>